<evidence type="ECO:0000313" key="2">
    <source>
        <dbReference type="EMBL" id="KAF9506846.1"/>
    </source>
</evidence>
<dbReference type="EMBL" id="MU129097">
    <property type="protein sequence ID" value="KAF9506846.1"/>
    <property type="molecule type" value="Genomic_DNA"/>
</dbReference>
<feature type="compositionally biased region" description="Polar residues" evidence="1">
    <location>
        <begin position="68"/>
        <end position="82"/>
    </location>
</feature>
<keyword evidence="3" id="KW-1185">Reference proteome</keyword>
<name>A0A9P6AJE6_9AGAM</name>
<accession>A0A9P6AJE6</accession>
<evidence type="ECO:0000313" key="3">
    <source>
        <dbReference type="Proteomes" id="UP000886523"/>
    </source>
</evidence>
<organism evidence="2 3">
    <name type="scientific">Hydnum rufescens UP504</name>
    <dbReference type="NCBI Taxonomy" id="1448309"/>
    <lineage>
        <taxon>Eukaryota</taxon>
        <taxon>Fungi</taxon>
        <taxon>Dikarya</taxon>
        <taxon>Basidiomycota</taxon>
        <taxon>Agaricomycotina</taxon>
        <taxon>Agaricomycetes</taxon>
        <taxon>Cantharellales</taxon>
        <taxon>Hydnaceae</taxon>
        <taxon>Hydnum</taxon>
    </lineage>
</organism>
<feature type="region of interest" description="Disordered" evidence="1">
    <location>
        <begin position="149"/>
        <end position="184"/>
    </location>
</feature>
<feature type="compositionally biased region" description="Low complexity" evidence="1">
    <location>
        <begin position="272"/>
        <end position="289"/>
    </location>
</feature>
<feature type="region of interest" description="Disordered" evidence="1">
    <location>
        <begin position="62"/>
        <end position="82"/>
    </location>
</feature>
<comment type="caution">
    <text evidence="2">The sequence shown here is derived from an EMBL/GenBank/DDBJ whole genome shotgun (WGS) entry which is preliminary data.</text>
</comment>
<gene>
    <name evidence="2" type="ORF">BS47DRAFT_1367068</name>
</gene>
<dbReference type="Proteomes" id="UP000886523">
    <property type="component" value="Unassembled WGS sequence"/>
</dbReference>
<dbReference type="AlphaFoldDB" id="A0A9P6AJE6"/>
<reference evidence="2" key="1">
    <citation type="journal article" date="2020" name="Nat. Commun.">
        <title>Large-scale genome sequencing of mycorrhizal fungi provides insights into the early evolution of symbiotic traits.</title>
        <authorList>
            <person name="Miyauchi S."/>
            <person name="Kiss E."/>
            <person name="Kuo A."/>
            <person name="Drula E."/>
            <person name="Kohler A."/>
            <person name="Sanchez-Garcia M."/>
            <person name="Morin E."/>
            <person name="Andreopoulos B."/>
            <person name="Barry K.W."/>
            <person name="Bonito G."/>
            <person name="Buee M."/>
            <person name="Carver A."/>
            <person name="Chen C."/>
            <person name="Cichocki N."/>
            <person name="Clum A."/>
            <person name="Culley D."/>
            <person name="Crous P.W."/>
            <person name="Fauchery L."/>
            <person name="Girlanda M."/>
            <person name="Hayes R.D."/>
            <person name="Keri Z."/>
            <person name="LaButti K."/>
            <person name="Lipzen A."/>
            <person name="Lombard V."/>
            <person name="Magnuson J."/>
            <person name="Maillard F."/>
            <person name="Murat C."/>
            <person name="Nolan M."/>
            <person name="Ohm R.A."/>
            <person name="Pangilinan J."/>
            <person name="Pereira M.F."/>
            <person name="Perotto S."/>
            <person name="Peter M."/>
            <person name="Pfister S."/>
            <person name="Riley R."/>
            <person name="Sitrit Y."/>
            <person name="Stielow J.B."/>
            <person name="Szollosi G."/>
            <person name="Zifcakova L."/>
            <person name="Stursova M."/>
            <person name="Spatafora J.W."/>
            <person name="Tedersoo L."/>
            <person name="Vaario L.M."/>
            <person name="Yamada A."/>
            <person name="Yan M."/>
            <person name="Wang P."/>
            <person name="Xu J."/>
            <person name="Bruns T."/>
            <person name="Baldrian P."/>
            <person name="Vilgalys R."/>
            <person name="Dunand C."/>
            <person name="Henrissat B."/>
            <person name="Grigoriev I.V."/>
            <person name="Hibbett D."/>
            <person name="Nagy L.G."/>
            <person name="Martin F.M."/>
        </authorList>
    </citation>
    <scope>NUCLEOTIDE SEQUENCE</scope>
    <source>
        <strain evidence="2">UP504</strain>
    </source>
</reference>
<sequence length="314" mass="32876">MEMDGSVLWGRRKHAVAIADDFKRVFASVPGDGPMLQWVENLISMAQTSYALFNKEYESSSIHKSKTQHNPPATSVSTHDTDSNTLQPLQLKFYHAPPLVRLTQGVNGRLFAVNKGNEIIKSDLDPDMEDMFDLTNVSEDEIDKDHFLELDKPSPPVKCKKKSPTAPNSAVIGNHRNGTGNATGENNNWGLQSHKLFIDDDHYDGDGGINTGGIDSGGIDNGGIDSRGIGNSGINDGGIADGGIADSGIADGRIDDGGIADSGIDDGGIDDGGINNSGINDNGINDNGSDNGGIGTGQDDSGEINGSAAKSTPG</sequence>
<evidence type="ECO:0000256" key="1">
    <source>
        <dbReference type="SAM" id="MobiDB-lite"/>
    </source>
</evidence>
<feature type="region of interest" description="Disordered" evidence="1">
    <location>
        <begin position="261"/>
        <end position="314"/>
    </location>
</feature>
<protein>
    <submittedName>
        <fullName evidence="2">Uncharacterized protein</fullName>
    </submittedName>
</protein>
<proteinExistence type="predicted"/>